<evidence type="ECO:0000313" key="6">
    <source>
        <dbReference type="EMBL" id="KAG4423260.1"/>
    </source>
</evidence>
<feature type="region of interest" description="Disordered" evidence="4">
    <location>
        <begin position="365"/>
        <end position="403"/>
    </location>
</feature>
<dbReference type="Gene3D" id="2.40.50.40">
    <property type="match status" value="2"/>
</dbReference>
<dbReference type="InterPro" id="IPR045518">
    <property type="entry name" value="2EXR"/>
</dbReference>
<dbReference type="InterPro" id="IPR023779">
    <property type="entry name" value="Chromodomain_CS"/>
</dbReference>
<dbReference type="EMBL" id="JAFJYH010000037">
    <property type="protein sequence ID" value="KAG4423260.1"/>
    <property type="molecule type" value="Genomic_DNA"/>
</dbReference>
<dbReference type="SUPFAM" id="SSF54160">
    <property type="entry name" value="Chromo domain-like"/>
    <property type="match status" value="2"/>
</dbReference>
<gene>
    <name evidence="6" type="ORF">IFR04_003626</name>
</gene>
<dbReference type="AlphaFoldDB" id="A0A8H8BT92"/>
<feature type="region of interest" description="Disordered" evidence="4">
    <location>
        <begin position="255"/>
        <end position="352"/>
    </location>
</feature>
<dbReference type="InterPro" id="IPR000953">
    <property type="entry name" value="Chromo/chromo_shadow_dom"/>
</dbReference>
<name>A0A8H8BT92_9HELO</name>
<organism evidence="6 7">
    <name type="scientific">Cadophora malorum</name>
    <dbReference type="NCBI Taxonomy" id="108018"/>
    <lineage>
        <taxon>Eukaryota</taxon>
        <taxon>Fungi</taxon>
        <taxon>Dikarya</taxon>
        <taxon>Ascomycota</taxon>
        <taxon>Pezizomycotina</taxon>
        <taxon>Leotiomycetes</taxon>
        <taxon>Helotiales</taxon>
        <taxon>Ploettnerulaceae</taxon>
        <taxon>Cadophora</taxon>
    </lineage>
</organism>
<dbReference type="PROSITE" id="PS50013">
    <property type="entry name" value="CHROMO_2"/>
    <property type="match status" value="2"/>
</dbReference>
<dbReference type="SMART" id="SM00298">
    <property type="entry name" value="CHROMO"/>
    <property type="match status" value="2"/>
</dbReference>
<comment type="subunit">
    <text evidence="2">Component of the NuA4 histone acetyltransferase complex.</text>
</comment>
<dbReference type="GO" id="GO:0006338">
    <property type="term" value="P:chromatin remodeling"/>
    <property type="evidence" value="ECO:0007669"/>
    <property type="project" value="UniProtKB-ARBA"/>
</dbReference>
<dbReference type="PANTHER" id="PTHR22812">
    <property type="entry name" value="CHROMOBOX PROTEIN"/>
    <property type="match status" value="1"/>
</dbReference>
<evidence type="ECO:0000313" key="7">
    <source>
        <dbReference type="Proteomes" id="UP000664132"/>
    </source>
</evidence>
<keyword evidence="3" id="KW-0539">Nucleus</keyword>
<protein>
    <recommendedName>
        <fullName evidence="5">Chromo domain-containing protein</fullName>
    </recommendedName>
</protein>
<dbReference type="InterPro" id="IPR051219">
    <property type="entry name" value="Heterochromatin_chromo-domain"/>
</dbReference>
<dbReference type="PROSITE" id="PS00598">
    <property type="entry name" value="CHROMO_1"/>
    <property type="match status" value="1"/>
</dbReference>
<feature type="domain" description="Chromo" evidence="5">
    <location>
        <begin position="535"/>
        <end position="596"/>
    </location>
</feature>
<evidence type="ECO:0000256" key="4">
    <source>
        <dbReference type="SAM" id="MobiDB-lite"/>
    </source>
</evidence>
<evidence type="ECO:0000256" key="2">
    <source>
        <dbReference type="ARBA" id="ARBA00011353"/>
    </source>
</evidence>
<dbReference type="GO" id="GO:0005634">
    <property type="term" value="C:nucleus"/>
    <property type="evidence" value="ECO:0007669"/>
    <property type="project" value="UniProtKB-SubCell"/>
</dbReference>
<accession>A0A8H8BT92</accession>
<reference evidence="6" key="1">
    <citation type="submission" date="2021-02" db="EMBL/GenBank/DDBJ databases">
        <title>Genome sequence Cadophora malorum strain M34.</title>
        <authorList>
            <person name="Stefanovic E."/>
            <person name="Vu D."/>
            <person name="Scully C."/>
            <person name="Dijksterhuis J."/>
            <person name="Roader J."/>
            <person name="Houbraken J."/>
        </authorList>
    </citation>
    <scope>NUCLEOTIDE SEQUENCE</scope>
    <source>
        <strain evidence="6">M34</strain>
    </source>
</reference>
<dbReference type="Pfam" id="PF20150">
    <property type="entry name" value="2EXR"/>
    <property type="match status" value="1"/>
</dbReference>
<dbReference type="InterPro" id="IPR016197">
    <property type="entry name" value="Chromo-like_dom_sf"/>
</dbReference>
<evidence type="ECO:0000259" key="5">
    <source>
        <dbReference type="PROSITE" id="PS50013"/>
    </source>
</evidence>
<comment type="subcellular location">
    <subcellularLocation>
        <location evidence="1">Nucleus</location>
    </subcellularLocation>
</comment>
<comment type="caution">
    <text evidence="6">The sequence shown here is derived from an EMBL/GenBank/DDBJ whole genome shotgun (WGS) entry which is preliminary data.</text>
</comment>
<feature type="region of interest" description="Disordered" evidence="4">
    <location>
        <begin position="509"/>
        <end position="539"/>
    </location>
</feature>
<feature type="compositionally biased region" description="Basic residues" evidence="4">
    <location>
        <begin position="297"/>
        <end position="310"/>
    </location>
</feature>
<dbReference type="Proteomes" id="UP000664132">
    <property type="component" value="Unassembled WGS sequence"/>
</dbReference>
<keyword evidence="7" id="KW-1185">Reference proteome</keyword>
<dbReference type="InterPro" id="IPR023780">
    <property type="entry name" value="Chromo_domain"/>
</dbReference>
<dbReference type="CDD" id="cd00024">
    <property type="entry name" value="CD_CSD"/>
    <property type="match status" value="2"/>
</dbReference>
<evidence type="ECO:0000256" key="1">
    <source>
        <dbReference type="ARBA" id="ARBA00004123"/>
    </source>
</evidence>
<proteinExistence type="predicted"/>
<dbReference type="OrthoDB" id="433924at2759"/>
<dbReference type="Pfam" id="PF00385">
    <property type="entry name" value="Chromo"/>
    <property type="match status" value="2"/>
</dbReference>
<feature type="domain" description="Chromo" evidence="5">
    <location>
        <begin position="601"/>
        <end position="662"/>
    </location>
</feature>
<evidence type="ECO:0000256" key="3">
    <source>
        <dbReference type="ARBA" id="ARBA00023242"/>
    </source>
</evidence>
<sequence>MFALFENLPDEIQIEIFQLAADTEHNPRVIEVYHKEGQLYSKQRPPALLQVCKLSRYVIQKMYKPWLPQFARTLACKPWEALVQKKGIERWSKLQNVYIDMESDTLLLSSRICRPGVFGEIERQILRNMAVAMDDYITFMDIAKCARQCGGLKTLNLFEGETDKGHTSFKAGRIQHGIERLAKKKLRKKELPYQVPRITTEHIRSLKPPSRNIESWYRYKYPKGSFASQQFSYTVDNSRLSEQEELELELEELKEATDRGGLGGCPRASTSTSGKTTTKRKRSRLDAPQNSDATSRKSAKTSHSSRRRRHESNTAATSIATSRRRVRQPITPPTSSPICAEHIPRQETSQSVWIRSPKPFNYSCFEDGALSPSPSPEPVQSPESIDLPAHPPPTPHTHVRPQHDPFHEWTELDWEPLLEPSSPPDQFTTPYIEQFIDIPPTPEPPVYIDPRNIWRALEDERESWTLKETESADMARSKRAIIKPKVTEEIDEAEEERLLQLQLQAELEIEDEAESSNANVQGPMTPESEKPESSGVPARIRAERQVEDEVQLLVQWKNYSDEKDWTWEAESELQQSVPKMVQAWRTKKSREMDEAEAVLEDEVEKILGKRKWKGEPHYLVKWKGYEDIESRTWEPCDRLKVDVPEIVDAYESKSKKKRKAKK</sequence>